<comment type="subcellular location">
    <subcellularLocation>
        <location evidence="1">Cell envelope</location>
    </subcellularLocation>
</comment>
<dbReference type="Pfam" id="PF00497">
    <property type="entry name" value="SBP_bac_3"/>
    <property type="match status" value="2"/>
</dbReference>
<dbReference type="InterPro" id="IPR001638">
    <property type="entry name" value="Solute-binding_3/MltF_N"/>
</dbReference>
<evidence type="ECO:0000256" key="2">
    <source>
        <dbReference type="ARBA" id="ARBA00010333"/>
    </source>
</evidence>
<dbReference type="AlphaFoldDB" id="A0A9D1P236"/>
<reference evidence="7" key="2">
    <citation type="journal article" date="2021" name="PeerJ">
        <title>Extensive microbial diversity within the chicken gut microbiome revealed by metagenomics and culture.</title>
        <authorList>
            <person name="Gilroy R."/>
            <person name="Ravi A."/>
            <person name="Getino M."/>
            <person name="Pursley I."/>
            <person name="Horton D.L."/>
            <person name="Alikhan N.F."/>
            <person name="Baker D."/>
            <person name="Gharbi K."/>
            <person name="Hall N."/>
            <person name="Watson M."/>
            <person name="Adriaenssens E.M."/>
            <person name="Foster-Nyarko E."/>
            <person name="Jarju S."/>
            <person name="Secka A."/>
            <person name="Antonio M."/>
            <person name="Oren A."/>
            <person name="Chaudhuri R.R."/>
            <person name="La Ragione R."/>
            <person name="Hildebrand F."/>
            <person name="Pallen M.J."/>
        </authorList>
    </citation>
    <scope>NUCLEOTIDE SEQUENCE</scope>
    <source>
        <strain evidence="7">CHK188-20938</strain>
    </source>
</reference>
<feature type="signal peptide" evidence="5">
    <location>
        <begin position="1"/>
        <end position="24"/>
    </location>
</feature>
<organism evidence="7 8">
    <name type="scientific">Candidatus Scatomonas pullistercoris</name>
    <dbReference type="NCBI Taxonomy" id="2840920"/>
    <lineage>
        <taxon>Bacteria</taxon>
        <taxon>Bacillati</taxon>
        <taxon>Bacillota</taxon>
        <taxon>Clostridia</taxon>
        <taxon>Lachnospirales</taxon>
        <taxon>Lachnospiraceae</taxon>
        <taxon>Lachnospiraceae incertae sedis</taxon>
        <taxon>Candidatus Scatomonas</taxon>
    </lineage>
</organism>
<reference evidence="7" key="1">
    <citation type="submission" date="2020-10" db="EMBL/GenBank/DDBJ databases">
        <authorList>
            <person name="Gilroy R."/>
        </authorList>
    </citation>
    <scope>NUCLEOTIDE SEQUENCE</scope>
    <source>
        <strain evidence="7">CHK188-20938</strain>
    </source>
</reference>
<evidence type="ECO:0000313" key="7">
    <source>
        <dbReference type="EMBL" id="HIV25064.1"/>
    </source>
</evidence>
<evidence type="ECO:0000313" key="8">
    <source>
        <dbReference type="Proteomes" id="UP000824169"/>
    </source>
</evidence>
<comment type="similarity">
    <text evidence="2 4">Belongs to the bacterial solute-binding protein 3 family.</text>
</comment>
<feature type="domain" description="Solute-binding protein family 3/N-terminal" evidence="6">
    <location>
        <begin position="3"/>
        <end position="174"/>
    </location>
</feature>
<evidence type="ECO:0000256" key="1">
    <source>
        <dbReference type="ARBA" id="ARBA00004196"/>
    </source>
</evidence>
<dbReference type="InterPro" id="IPR018313">
    <property type="entry name" value="SBP_3_CS"/>
</dbReference>
<dbReference type="Gene3D" id="3.40.190.10">
    <property type="entry name" value="Periplasmic binding protein-like II"/>
    <property type="match status" value="3"/>
</dbReference>
<evidence type="ECO:0000256" key="5">
    <source>
        <dbReference type="SAM" id="SignalP"/>
    </source>
</evidence>
<protein>
    <submittedName>
        <fullName evidence="7">Transporter substrate-binding domain-containing protein</fullName>
    </submittedName>
</protein>
<feature type="chain" id="PRO_5039358922" evidence="5">
    <location>
        <begin position="25"/>
        <end position="284"/>
    </location>
</feature>
<dbReference type="PROSITE" id="PS51257">
    <property type="entry name" value="PROKAR_LIPOPROTEIN"/>
    <property type="match status" value="1"/>
</dbReference>
<sequence>MRNLKKFTALALTAAFVLSLTACGSNEAVSGTSGGSSQDAAAVSASSSEEGITSIEDLADLRIGVQTGTTGDLQATEVVNEDSQMNRFNTGADAVQALKNGKVDCVVIDSLPAEKFVELNDDLTIVDGIFDTEEYAISLKKGNTELRDAINGALNELKEDGTIDSIMSNYIGDEIGQHPYESPADVDRSKGTLTMATNAEFEPWEYREGNAIVGIDVDIAQAICDKLGYELAIEDMAFDTILVAVSSGKADFGIAGMTVTPEREESVEFTDTYADASQVVIVKK</sequence>
<dbReference type="PANTHER" id="PTHR35936">
    <property type="entry name" value="MEMBRANE-BOUND LYTIC MUREIN TRANSGLYCOSYLASE F"/>
    <property type="match status" value="1"/>
</dbReference>
<evidence type="ECO:0000256" key="4">
    <source>
        <dbReference type="RuleBase" id="RU003744"/>
    </source>
</evidence>
<evidence type="ECO:0000259" key="6">
    <source>
        <dbReference type="SMART" id="SM00062"/>
    </source>
</evidence>
<accession>A0A9D1P236</accession>
<proteinExistence type="inferred from homology"/>
<dbReference type="EMBL" id="DVOO01000013">
    <property type="protein sequence ID" value="HIV25064.1"/>
    <property type="molecule type" value="Genomic_DNA"/>
</dbReference>
<comment type="caution">
    <text evidence="7">The sequence shown here is derived from an EMBL/GenBank/DDBJ whole genome shotgun (WGS) entry which is preliminary data.</text>
</comment>
<dbReference type="GO" id="GO:0030313">
    <property type="term" value="C:cell envelope"/>
    <property type="evidence" value="ECO:0007669"/>
    <property type="project" value="UniProtKB-SubCell"/>
</dbReference>
<gene>
    <name evidence="7" type="ORF">IAB71_04640</name>
</gene>
<evidence type="ECO:0000256" key="3">
    <source>
        <dbReference type="ARBA" id="ARBA00022729"/>
    </source>
</evidence>
<dbReference type="SMART" id="SM00062">
    <property type="entry name" value="PBPb"/>
    <property type="match status" value="1"/>
</dbReference>
<dbReference type="PANTHER" id="PTHR35936:SF17">
    <property type="entry name" value="ARGININE-BINDING EXTRACELLULAR PROTEIN ARTP"/>
    <property type="match status" value="1"/>
</dbReference>
<keyword evidence="3 5" id="KW-0732">Signal</keyword>
<dbReference type="PROSITE" id="PS01039">
    <property type="entry name" value="SBP_BACTERIAL_3"/>
    <property type="match status" value="1"/>
</dbReference>
<dbReference type="SUPFAM" id="SSF53850">
    <property type="entry name" value="Periplasmic binding protein-like II"/>
    <property type="match status" value="2"/>
</dbReference>
<name>A0A9D1P236_9FIRM</name>
<dbReference type="Proteomes" id="UP000824169">
    <property type="component" value="Unassembled WGS sequence"/>
</dbReference>